<dbReference type="eggNOG" id="COG5340">
    <property type="taxonomic scope" value="Bacteria"/>
</dbReference>
<organism evidence="2 3">
    <name type="scientific">Knoellia sinensis KCTC 19936</name>
    <dbReference type="NCBI Taxonomy" id="1385520"/>
    <lineage>
        <taxon>Bacteria</taxon>
        <taxon>Bacillati</taxon>
        <taxon>Actinomycetota</taxon>
        <taxon>Actinomycetes</taxon>
        <taxon>Micrococcales</taxon>
        <taxon>Intrasporangiaceae</taxon>
        <taxon>Knoellia</taxon>
    </lineage>
</organism>
<dbReference type="RefSeq" id="WP_035913050.1">
    <property type="nucleotide sequence ID" value="NZ_AVPJ01000003.1"/>
</dbReference>
<name>A0A0A0J945_9MICO</name>
<dbReference type="SUPFAM" id="SSF52980">
    <property type="entry name" value="Restriction endonuclease-like"/>
    <property type="match status" value="1"/>
</dbReference>
<dbReference type="AlphaFoldDB" id="A0A0A0J945"/>
<dbReference type="OrthoDB" id="5517693at2"/>
<keyword evidence="3" id="KW-1185">Reference proteome</keyword>
<evidence type="ECO:0000313" key="3">
    <source>
        <dbReference type="Proteomes" id="UP000030002"/>
    </source>
</evidence>
<evidence type="ECO:0000259" key="1">
    <source>
        <dbReference type="Pfam" id="PF13338"/>
    </source>
</evidence>
<dbReference type="InterPro" id="IPR025159">
    <property type="entry name" value="AbiEi_N"/>
</dbReference>
<sequence>MDSRLHAIATARGGVFSTADARGVDVDDAALRALTRSGDVVRVRRGAYVVGDVWRPAVHEEVLRLRALAVMRTRPDDVVTHQAALAMRGLPLHGVRLDVVDVQTKAGRVRLSAGLRTQPGSLPHVMVDETRAVSVEHAIVQVLLRSGLEAALVPLDAALRTKVCTVDRIRRAVDQLVPKPRRALGQHLLDLADAKSDSPGETRTRVLLHDLGHNWRSQVVICDENDDFVAKVDFLVEGRVVVEFDGLKKYAGADGHKALAAEKKREDRLRSLGYAVVRLVWSDLSRPERVAAMIRRALAA</sequence>
<accession>A0A0A0J945</accession>
<dbReference type="Pfam" id="PF13338">
    <property type="entry name" value="AbiEi_4"/>
    <property type="match status" value="1"/>
</dbReference>
<dbReference type="Proteomes" id="UP000030002">
    <property type="component" value="Unassembled WGS sequence"/>
</dbReference>
<feature type="domain" description="AbiEi antitoxin N-terminal" evidence="1">
    <location>
        <begin position="11"/>
        <end position="50"/>
    </location>
</feature>
<proteinExistence type="predicted"/>
<dbReference type="InterPro" id="IPR011335">
    <property type="entry name" value="Restrct_endonuc-II-like"/>
</dbReference>
<dbReference type="Gene3D" id="3.40.960.10">
    <property type="entry name" value="VSR Endonuclease"/>
    <property type="match status" value="1"/>
</dbReference>
<dbReference type="STRING" id="1385520.N802_07380"/>
<gene>
    <name evidence="2" type="ORF">N802_07380</name>
</gene>
<reference evidence="2 3" key="1">
    <citation type="submission" date="2013-08" db="EMBL/GenBank/DDBJ databases">
        <title>The genome sequence of Knoellia sinensis.</title>
        <authorList>
            <person name="Zhu W."/>
            <person name="Wang G."/>
        </authorList>
    </citation>
    <scope>NUCLEOTIDE SEQUENCE [LARGE SCALE GENOMIC DNA]</scope>
    <source>
        <strain evidence="2 3">KCTC 19936</strain>
    </source>
</reference>
<protein>
    <recommendedName>
        <fullName evidence="1">AbiEi antitoxin N-terminal domain-containing protein</fullName>
    </recommendedName>
</protein>
<dbReference type="EMBL" id="AVPJ01000003">
    <property type="protein sequence ID" value="KGN33945.1"/>
    <property type="molecule type" value="Genomic_DNA"/>
</dbReference>
<comment type="caution">
    <text evidence="2">The sequence shown here is derived from an EMBL/GenBank/DDBJ whole genome shotgun (WGS) entry which is preliminary data.</text>
</comment>
<evidence type="ECO:0000313" key="2">
    <source>
        <dbReference type="EMBL" id="KGN33945.1"/>
    </source>
</evidence>